<keyword evidence="3" id="KW-0813">Transport</keyword>
<dbReference type="Gene3D" id="3.40.50.1980">
    <property type="entry name" value="Nitrogenase molybdenum iron protein domain"/>
    <property type="match status" value="3"/>
</dbReference>
<dbReference type="Pfam" id="PF01297">
    <property type="entry name" value="ZnuA"/>
    <property type="match status" value="1"/>
</dbReference>
<keyword evidence="5" id="KW-0862">Zinc</keyword>
<organism evidence="7 8">
    <name type="scientific">Kiloniella spongiae</name>
    <dbReference type="NCBI Taxonomy" id="1489064"/>
    <lineage>
        <taxon>Bacteria</taxon>
        <taxon>Pseudomonadati</taxon>
        <taxon>Pseudomonadota</taxon>
        <taxon>Alphaproteobacteria</taxon>
        <taxon>Rhodospirillales</taxon>
        <taxon>Kiloniellaceae</taxon>
        <taxon>Kiloniella</taxon>
    </lineage>
</organism>
<sequence>MVGSFACGAAFSSFAGEVPKVSVSILPVHSLVESVMEGVGEAELLMDQGSSPHGYSLRPSQVRALNKADLIVWVGEGLETFLEKPLEARKENSKVLELMELKGITLLKNRHSGQWAEEAHDHDEHHDEEHEGHSDHDEHSAHDEKHEDHAQEEDGHEHEDEHVHHEDHEHDHGRFDPHIWLSIENAKVIVSRVGSELVEIDPDNAAVYQSNVEKTLADLDVLKQDLKGQVSGYEKTPYLVFHDAYQYFEKEFSLSAVGSVTIDAERKPGAKRISELRDVIRDRKAECIYQEPQFKPVVVEVLAENLDIKIGELDPLGAKLEAGSQAYKTLMSSLGDNLVSCLTKK</sequence>
<dbReference type="InterPro" id="IPR050492">
    <property type="entry name" value="Bact_metal-bind_prot9"/>
</dbReference>
<evidence type="ECO:0000256" key="2">
    <source>
        <dbReference type="ARBA" id="ARBA00015915"/>
    </source>
</evidence>
<gene>
    <name evidence="7" type="ORF">WH96_13020</name>
</gene>
<dbReference type="Proteomes" id="UP000035444">
    <property type="component" value="Unassembled WGS sequence"/>
</dbReference>
<dbReference type="PATRIC" id="fig|1489064.4.peg.3938"/>
<keyword evidence="5" id="KW-0406">Ion transport</keyword>
<evidence type="ECO:0000256" key="6">
    <source>
        <dbReference type="SAM" id="MobiDB-lite"/>
    </source>
</evidence>
<comment type="caution">
    <text evidence="7">The sequence shown here is derived from an EMBL/GenBank/DDBJ whole genome shotgun (WGS) entry which is preliminary data.</text>
</comment>
<name>A0A0H2MCM5_9PROT</name>
<dbReference type="EMBL" id="LAQL01000008">
    <property type="protein sequence ID" value="KLN60329.1"/>
    <property type="molecule type" value="Genomic_DNA"/>
</dbReference>
<dbReference type="STRING" id="1489064.WH96_13020"/>
<dbReference type="GO" id="GO:0046872">
    <property type="term" value="F:metal ion binding"/>
    <property type="evidence" value="ECO:0007669"/>
    <property type="project" value="InterPro"/>
</dbReference>
<reference evidence="7 8" key="1">
    <citation type="submission" date="2015-03" db="EMBL/GenBank/DDBJ databases">
        <title>Genome Sequence of Kiloniella spongiae MEBiC09566, isolated from a marine sponge.</title>
        <authorList>
            <person name="Shao Z."/>
            <person name="Wang L."/>
            <person name="Li X."/>
        </authorList>
    </citation>
    <scope>NUCLEOTIDE SEQUENCE [LARGE SCALE GENOMIC DNA]</scope>
    <source>
        <strain evidence="7 8">MEBiC09566</strain>
    </source>
</reference>
<evidence type="ECO:0000256" key="1">
    <source>
        <dbReference type="ARBA" id="ARBA00011028"/>
    </source>
</evidence>
<accession>A0A0H2MCM5</accession>
<evidence type="ECO:0000313" key="8">
    <source>
        <dbReference type="Proteomes" id="UP000035444"/>
    </source>
</evidence>
<comment type="similarity">
    <text evidence="1">Belongs to the bacterial solute-binding protein 9 family.</text>
</comment>
<feature type="compositionally biased region" description="Basic and acidic residues" evidence="6">
    <location>
        <begin position="117"/>
        <end position="173"/>
    </location>
</feature>
<dbReference type="InterPro" id="IPR006127">
    <property type="entry name" value="ZnuA-like"/>
</dbReference>
<protein>
    <recommendedName>
        <fullName evidence="2">High-affinity zinc uptake system protein ZnuA</fullName>
    </recommendedName>
</protein>
<feature type="region of interest" description="Disordered" evidence="6">
    <location>
        <begin position="112"/>
        <end position="173"/>
    </location>
</feature>
<keyword evidence="8" id="KW-1185">Reference proteome</keyword>
<evidence type="ECO:0000256" key="3">
    <source>
        <dbReference type="ARBA" id="ARBA00022448"/>
    </source>
</evidence>
<evidence type="ECO:0000313" key="7">
    <source>
        <dbReference type="EMBL" id="KLN60329.1"/>
    </source>
</evidence>
<dbReference type="AlphaFoldDB" id="A0A0H2MCM5"/>
<keyword evidence="4" id="KW-0732">Signal</keyword>
<keyword evidence="5" id="KW-0864">Zinc transport</keyword>
<proteinExistence type="inferred from homology"/>
<dbReference type="PANTHER" id="PTHR42953">
    <property type="entry name" value="HIGH-AFFINITY ZINC UPTAKE SYSTEM PROTEIN ZNUA-RELATED"/>
    <property type="match status" value="1"/>
</dbReference>
<evidence type="ECO:0000256" key="5">
    <source>
        <dbReference type="ARBA" id="ARBA00022906"/>
    </source>
</evidence>
<dbReference type="PANTHER" id="PTHR42953:SF3">
    <property type="entry name" value="HIGH-AFFINITY ZINC UPTAKE SYSTEM PROTEIN ZNUA"/>
    <property type="match status" value="1"/>
</dbReference>
<evidence type="ECO:0000256" key="4">
    <source>
        <dbReference type="ARBA" id="ARBA00022729"/>
    </source>
</evidence>
<dbReference type="SUPFAM" id="SSF53807">
    <property type="entry name" value="Helical backbone' metal receptor"/>
    <property type="match status" value="1"/>
</dbReference>
<dbReference type="GO" id="GO:0006829">
    <property type="term" value="P:zinc ion transport"/>
    <property type="evidence" value="ECO:0007669"/>
    <property type="project" value="UniProtKB-KW"/>
</dbReference>